<gene>
    <name evidence="6" type="primary">rsmC</name>
    <name evidence="9" type="ORF">SAMN02910354_01235</name>
</gene>
<keyword evidence="10" id="KW-1185">Reference proteome</keyword>
<evidence type="ECO:0000313" key="9">
    <source>
        <dbReference type="EMBL" id="SCY03202.1"/>
    </source>
</evidence>
<dbReference type="Pfam" id="PF08468">
    <property type="entry name" value="MTS_N"/>
    <property type="match status" value="1"/>
</dbReference>
<protein>
    <recommendedName>
        <fullName evidence="6">Ribosomal RNA small subunit methyltransferase C</fullName>
        <ecNumber evidence="6">2.1.1.172</ecNumber>
    </recommendedName>
    <alternativeName>
        <fullName evidence="6">16S rRNA m2G1207 methyltransferase</fullName>
    </alternativeName>
    <alternativeName>
        <fullName evidence="6">rRNA (guanine-N(2)-)-methyltransferase RsmC</fullName>
    </alternativeName>
</protein>
<dbReference type="PANTHER" id="PTHR47816:SF4">
    <property type="entry name" value="RIBOSOMAL RNA SMALL SUBUNIT METHYLTRANSFERASE C"/>
    <property type="match status" value="1"/>
</dbReference>
<evidence type="ECO:0000259" key="7">
    <source>
        <dbReference type="Pfam" id="PF05175"/>
    </source>
</evidence>
<dbReference type="GO" id="GO:0032259">
    <property type="term" value="P:methylation"/>
    <property type="evidence" value="ECO:0007669"/>
    <property type="project" value="UniProtKB-KW"/>
</dbReference>
<evidence type="ECO:0000256" key="3">
    <source>
        <dbReference type="ARBA" id="ARBA00022603"/>
    </source>
</evidence>
<evidence type="ECO:0000256" key="5">
    <source>
        <dbReference type="ARBA" id="ARBA00022691"/>
    </source>
</evidence>
<evidence type="ECO:0000256" key="2">
    <source>
        <dbReference type="ARBA" id="ARBA00022552"/>
    </source>
</evidence>
<dbReference type="NCBIfam" id="NF007023">
    <property type="entry name" value="PRK09489.1"/>
    <property type="match status" value="1"/>
</dbReference>
<comment type="caution">
    <text evidence="9">The sequence shown here is derived from an EMBL/GenBank/DDBJ whole genome shotgun (WGS) entry which is preliminary data.</text>
</comment>
<dbReference type="InterPro" id="IPR007848">
    <property type="entry name" value="Small_mtfrase_dom"/>
</dbReference>
<reference evidence="9 10" key="1">
    <citation type="submission" date="2016-10" db="EMBL/GenBank/DDBJ databases">
        <authorList>
            <person name="Varghese N."/>
            <person name="Submissions S."/>
        </authorList>
    </citation>
    <scope>NUCLEOTIDE SEQUENCE [LARGE SCALE GENOMIC DNA]</scope>
    <source>
        <strain evidence="9 10">DSM 22022</strain>
    </source>
</reference>
<name>A0A1G5CLC3_9PAST</name>
<evidence type="ECO:0000256" key="1">
    <source>
        <dbReference type="ARBA" id="ARBA00022490"/>
    </source>
</evidence>
<keyword evidence="1 6" id="KW-0963">Cytoplasm</keyword>
<dbReference type="InterPro" id="IPR046977">
    <property type="entry name" value="RsmC/RlmG"/>
</dbReference>
<comment type="similarity">
    <text evidence="6">Belongs to the methyltransferase superfamily. RsmC family.</text>
</comment>
<comment type="subunit">
    <text evidence="6">Monomer.</text>
</comment>
<feature type="domain" description="Methyltransferase small N-terminal" evidence="8">
    <location>
        <begin position="6"/>
        <end position="156"/>
    </location>
</feature>
<dbReference type="InterPro" id="IPR029063">
    <property type="entry name" value="SAM-dependent_MTases_sf"/>
</dbReference>
<dbReference type="InterPro" id="IPR013675">
    <property type="entry name" value="Mtase_sm_N"/>
</dbReference>
<dbReference type="GO" id="GO:0008168">
    <property type="term" value="F:methyltransferase activity"/>
    <property type="evidence" value="ECO:0007669"/>
    <property type="project" value="UniProtKB-KW"/>
</dbReference>
<comment type="function">
    <text evidence="6">Specifically methylates the guanine in position 1207 of 16S rRNA in the 30S particle.</text>
</comment>
<feature type="domain" description="Methyltransferase small" evidence="7">
    <location>
        <begin position="164"/>
        <end position="330"/>
    </location>
</feature>
<dbReference type="RefSeq" id="WP_090655241.1">
    <property type="nucleotide sequence ID" value="NZ_CP015031.1"/>
</dbReference>
<dbReference type="Proteomes" id="UP000199588">
    <property type="component" value="Unassembled WGS sequence"/>
</dbReference>
<comment type="catalytic activity">
    <reaction evidence="6">
        <text>guanosine(1207) in 16S rRNA + S-adenosyl-L-methionine = N(2)-methylguanosine(1207) in 16S rRNA + S-adenosyl-L-homocysteine + H(+)</text>
        <dbReference type="Rhea" id="RHEA:42736"/>
        <dbReference type="Rhea" id="RHEA-COMP:10213"/>
        <dbReference type="Rhea" id="RHEA-COMP:10214"/>
        <dbReference type="ChEBI" id="CHEBI:15378"/>
        <dbReference type="ChEBI" id="CHEBI:57856"/>
        <dbReference type="ChEBI" id="CHEBI:59789"/>
        <dbReference type="ChEBI" id="CHEBI:74269"/>
        <dbReference type="ChEBI" id="CHEBI:74481"/>
        <dbReference type="EC" id="2.1.1.172"/>
    </reaction>
</comment>
<evidence type="ECO:0000313" key="10">
    <source>
        <dbReference type="Proteomes" id="UP000199588"/>
    </source>
</evidence>
<dbReference type="EMBL" id="FMUQ01000008">
    <property type="protein sequence ID" value="SCY03202.1"/>
    <property type="molecule type" value="Genomic_DNA"/>
</dbReference>
<evidence type="ECO:0000256" key="6">
    <source>
        <dbReference type="HAMAP-Rule" id="MF_01862"/>
    </source>
</evidence>
<accession>A0A1G5CLC3</accession>
<dbReference type="SUPFAM" id="SSF53335">
    <property type="entry name" value="S-adenosyl-L-methionine-dependent methyltransferases"/>
    <property type="match status" value="1"/>
</dbReference>
<evidence type="ECO:0000256" key="4">
    <source>
        <dbReference type="ARBA" id="ARBA00022679"/>
    </source>
</evidence>
<dbReference type="Gene3D" id="3.40.50.150">
    <property type="entry name" value="Vaccinia Virus protein VP39"/>
    <property type="match status" value="2"/>
</dbReference>
<keyword evidence="2 6" id="KW-0698">rRNA processing</keyword>
<dbReference type="CDD" id="cd02440">
    <property type="entry name" value="AdoMet_MTases"/>
    <property type="match status" value="1"/>
</dbReference>
<dbReference type="InterPro" id="IPR023543">
    <property type="entry name" value="rRNA_ssu_MeTfrase_C"/>
</dbReference>
<dbReference type="InterPro" id="IPR002052">
    <property type="entry name" value="DNA_methylase_N6_adenine_CS"/>
</dbReference>
<keyword evidence="3 6" id="KW-0489">Methyltransferase</keyword>
<dbReference type="EC" id="2.1.1.172" evidence="6"/>
<sequence length="333" mass="37202">MISLESQVLERHLPLFADKSVLLAGGVNDDFPQKIQSQCRSVKIWSWYFDYVNQIQGKSAVDFSVIFTGRADLIVYYWTKNKQEVQFQLMQLLANAPVGQEVLIIGENRSGVRSAEKMLAHFGDIGKIDSARRCGLYHFTLQKQPNFELENFWKTYRSPQLGELIVYSLPGVFSANELDVGTQLLLSTVKDNIRGNVLDLGCGAGVIGSMIKLKNPQTKVTMTDIHAMALASAERTMLENKLSGQVLASDVFSHVEGKFDLIISNPPFHDGIDTAYRAVRELISNAKWHLVPGGELRIVANAFLPYPDLLDEYFGGHKVLAQTNKFKVYSVIG</sequence>
<dbReference type="PANTHER" id="PTHR47816">
    <property type="entry name" value="RIBOSOMAL RNA SMALL SUBUNIT METHYLTRANSFERASE C"/>
    <property type="match status" value="1"/>
</dbReference>
<organism evidence="9 10">
    <name type="scientific">Basfia succiniciproducens</name>
    <dbReference type="NCBI Taxonomy" id="653940"/>
    <lineage>
        <taxon>Bacteria</taxon>
        <taxon>Pseudomonadati</taxon>
        <taxon>Pseudomonadota</taxon>
        <taxon>Gammaproteobacteria</taxon>
        <taxon>Pasteurellales</taxon>
        <taxon>Pasteurellaceae</taxon>
        <taxon>Basfia</taxon>
    </lineage>
</organism>
<proteinExistence type="inferred from homology"/>
<dbReference type="PROSITE" id="PS00092">
    <property type="entry name" value="N6_MTASE"/>
    <property type="match status" value="1"/>
</dbReference>
<keyword evidence="5 6" id="KW-0949">S-adenosyl-L-methionine</keyword>
<keyword evidence="4 6" id="KW-0808">Transferase</keyword>
<dbReference type="Pfam" id="PF05175">
    <property type="entry name" value="MTS"/>
    <property type="match status" value="1"/>
</dbReference>
<comment type="subcellular location">
    <subcellularLocation>
        <location evidence="6">Cytoplasm</location>
    </subcellularLocation>
</comment>
<dbReference type="HAMAP" id="MF_01862">
    <property type="entry name" value="16SrRNA_methyltr_C"/>
    <property type="match status" value="1"/>
</dbReference>
<evidence type="ECO:0000259" key="8">
    <source>
        <dbReference type="Pfam" id="PF08468"/>
    </source>
</evidence>